<evidence type="ECO:0000256" key="1">
    <source>
        <dbReference type="ARBA" id="ARBA00002901"/>
    </source>
</evidence>
<proteinExistence type="inferred from homology"/>
<evidence type="ECO:0000256" key="6">
    <source>
        <dbReference type="RuleBase" id="RU365090"/>
    </source>
</evidence>
<dbReference type="EMBL" id="BAABLF010000004">
    <property type="protein sequence ID" value="GAA5186767.1"/>
    <property type="molecule type" value="Genomic_DNA"/>
</dbReference>
<dbReference type="InterPro" id="IPR005110">
    <property type="entry name" value="MoeA_linker/N"/>
</dbReference>
<feature type="domain" description="MoaB/Mog" evidence="7">
    <location>
        <begin position="371"/>
        <end position="508"/>
    </location>
</feature>
<dbReference type="Gene3D" id="2.170.190.11">
    <property type="entry name" value="Molybdopterin biosynthesis moea protein, domain 3"/>
    <property type="match status" value="1"/>
</dbReference>
<dbReference type="NCBIfam" id="NF011060">
    <property type="entry name" value="PRK14491.1"/>
    <property type="match status" value="1"/>
</dbReference>
<evidence type="ECO:0000256" key="4">
    <source>
        <dbReference type="ARBA" id="ARBA00023150"/>
    </source>
</evidence>
<dbReference type="SMART" id="SM00852">
    <property type="entry name" value="MoCF_biosynth"/>
    <property type="match status" value="1"/>
</dbReference>
<sequence length="597" mass="64332">MTQNDLLADCRVPVLGLCAYSGTGKTTLLRKLLPELNRRGLKMAVLKHAHCNFEVDKPGKDSFELRKAGADQMLIASSKRRALMMERPVEGAPDLKELLAMVDQSRINLILVEGFKALPLPKLELHRAAVGKPFVWDKDPLVQALACDDQTPVPDDCPLPRLDINDVDAIADYIQDYILRWQPPQSAPFGPSCDDGDRKQLSVSQGIARILAQVTPISATEPQDLTGCLNRILAEDATSPIDVPQQTNSAMDGYAIALGDHTRYTLVGEVLAGYAFEGTLEPGQAVKIMTGAPLPAGADTVVMRELASEQAGQVQFEGEIIRGQNVRTAGEDIALGQTALAAGQRLGAAELGLLASLGIARPTLLRRPKVAIFSTGDEVCSPERPLQPNCIFDSNRFTLHGMLAKLGVEVIDLGIIEDNEAAMMAALSRAAEEADMVITSGGVSVGDADFIKDALAKLGHIDFWRIAQRPGRPLAFGRIGNALFFGLPGNPVAVMVSFMQFVQPALRKMAGETKWQPKLFKAIATEPMQSRLGRTEFNRGIFSLGPGGQLEVSTTGHQGSGMLSSMVTANCLIVIEESIERVQPGDSVWVQPFADLL</sequence>
<dbReference type="InterPro" id="IPR005111">
    <property type="entry name" value="MoeA_C_domain_IV"/>
</dbReference>
<dbReference type="Pfam" id="PF00994">
    <property type="entry name" value="MoCF_biosynth"/>
    <property type="match status" value="1"/>
</dbReference>
<keyword evidence="4 6" id="KW-0501">Molybdenum cofactor biosynthesis</keyword>
<keyword evidence="9" id="KW-1185">Reference proteome</keyword>
<accession>A0ABP9RUZ7</accession>
<dbReference type="SUPFAM" id="SSF53218">
    <property type="entry name" value="Molybdenum cofactor biosynthesis proteins"/>
    <property type="match status" value="1"/>
</dbReference>
<dbReference type="NCBIfam" id="NF045515">
    <property type="entry name" value="Glp_gephyrin"/>
    <property type="match status" value="1"/>
</dbReference>
<keyword evidence="6" id="KW-0500">Molybdenum</keyword>
<comment type="cofactor">
    <cofactor evidence="6">
        <name>Mg(2+)</name>
        <dbReference type="ChEBI" id="CHEBI:18420"/>
    </cofactor>
</comment>
<reference evidence="9" key="1">
    <citation type="journal article" date="2019" name="Int. J. Syst. Evol. Microbiol.">
        <title>The Global Catalogue of Microorganisms (GCM) 10K type strain sequencing project: providing services to taxonomists for standard genome sequencing and annotation.</title>
        <authorList>
            <consortium name="The Broad Institute Genomics Platform"/>
            <consortium name="The Broad Institute Genome Sequencing Center for Infectious Disease"/>
            <person name="Wu L."/>
            <person name="Ma J."/>
        </authorList>
    </citation>
    <scope>NUCLEOTIDE SEQUENCE [LARGE SCALE GENOMIC DNA]</scope>
    <source>
        <strain evidence="9">JCM 18720</strain>
    </source>
</reference>
<dbReference type="SUPFAM" id="SSF52540">
    <property type="entry name" value="P-loop containing nucleoside triphosphate hydrolases"/>
    <property type="match status" value="1"/>
</dbReference>
<dbReference type="SUPFAM" id="SSF63882">
    <property type="entry name" value="MoeA N-terminal region -like"/>
    <property type="match status" value="1"/>
</dbReference>
<dbReference type="Gene3D" id="3.90.105.10">
    <property type="entry name" value="Molybdopterin biosynthesis moea protein, domain 2"/>
    <property type="match status" value="1"/>
</dbReference>
<keyword evidence="6" id="KW-0808">Transferase</keyword>
<dbReference type="Pfam" id="PF03205">
    <property type="entry name" value="MobB"/>
    <property type="match status" value="1"/>
</dbReference>
<dbReference type="InterPro" id="IPR036425">
    <property type="entry name" value="MoaB/Mog-like_dom_sf"/>
</dbReference>
<evidence type="ECO:0000256" key="5">
    <source>
        <dbReference type="ARBA" id="ARBA00047317"/>
    </source>
</evidence>
<dbReference type="CDD" id="cd03116">
    <property type="entry name" value="MobB"/>
    <property type="match status" value="1"/>
</dbReference>
<evidence type="ECO:0000313" key="9">
    <source>
        <dbReference type="Proteomes" id="UP001501600"/>
    </source>
</evidence>
<dbReference type="InterPro" id="IPR001453">
    <property type="entry name" value="MoaB/Mog_dom"/>
</dbReference>
<protein>
    <recommendedName>
        <fullName evidence="6">Molybdopterin molybdenumtransferase</fullName>
        <ecNumber evidence="6">2.10.1.1</ecNumber>
    </recommendedName>
</protein>
<keyword evidence="6" id="KW-0460">Magnesium</keyword>
<evidence type="ECO:0000259" key="7">
    <source>
        <dbReference type="SMART" id="SM00852"/>
    </source>
</evidence>
<dbReference type="SUPFAM" id="SSF63867">
    <property type="entry name" value="MoeA C-terminal domain-like"/>
    <property type="match status" value="1"/>
</dbReference>
<dbReference type="RefSeq" id="WP_345315258.1">
    <property type="nucleotide sequence ID" value="NZ_BAABLF010000004.1"/>
</dbReference>
<dbReference type="Pfam" id="PF03453">
    <property type="entry name" value="MoeA_N"/>
    <property type="match status" value="1"/>
</dbReference>
<dbReference type="InterPro" id="IPR036135">
    <property type="entry name" value="MoeA_linker/N_sf"/>
</dbReference>
<dbReference type="NCBIfam" id="TIGR00177">
    <property type="entry name" value="molyb_syn"/>
    <property type="match status" value="1"/>
</dbReference>
<dbReference type="InterPro" id="IPR038987">
    <property type="entry name" value="MoeA-like"/>
</dbReference>
<dbReference type="PANTHER" id="PTHR10192:SF31">
    <property type="entry name" value="MOLYBDOPTERIN MOLYBDENUMTRANSFERASE"/>
    <property type="match status" value="1"/>
</dbReference>
<dbReference type="PROSITE" id="PS01079">
    <property type="entry name" value="MOCF_BIOSYNTHESIS_2"/>
    <property type="match status" value="1"/>
</dbReference>
<gene>
    <name evidence="8" type="ORF">GCM10025772_02910</name>
</gene>
<dbReference type="InterPro" id="IPR008284">
    <property type="entry name" value="MoCF_biosynth_CS"/>
</dbReference>
<dbReference type="Gene3D" id="3.40.980.10">
    <property type="entry name" value="MoaB/Mog-like domain"/>
    <property type="match status" value="1"/>
</dbReference>
<evidence type="ECO:0000313" key="8">
    <source>
        <dbReference type="EMBL" id="GAA5186767.1"/>
    </source>
</evidence>
<dbReference type="NCBIfam" id="TIGR00176">
    <property type="entry name" value="mobB"/>
    <property type="match status" value="1"/>
</dbReference>
<dbReference type="InterPro" id="IPR004435">
    <property type="entry name" value="MobB_dom"/>
</dbReference>
<dbReference type="Pfam" id="PF03454">
    <property type="entry name" value="MoeA_C"/>
    <property type="match status" value="1"/>
</dbReference>
<comment type="similarity">
    <text evidence="3 6">Belongs to the MoeA family.</text>
</comment>
<dbReference type="CDD" id="cd00887">
    <property type="entry name" value="MoeA"/>
    <property type="match status" value="1"/>
</dbReference>
<dbReference type="EC" id="2.10.1.1" evidence="6"/>
<dbReference type="Gene3D" id="3.40.50.300">
    <property type="entry name" value="P-loop containing nucleotide triphosphate hydrolases"/>
    <property type="match status" value="1"/>
</dbReference>
<dbReference type="InterPro" id="IPR027417">
    <property type="entry name" value="P-loop_NTPase"/>
</dbReference>
<comment type="catalytic activity">
    <reaction evidence="5">
        <text>adenylyl-molybdopterin + molybdate = Mo-molybdopterin + AMP + H(+)</text>
        <dbReference type="Rhea" id="RHEA:35047"/>
        <dbReference type="ChEBI" id="CHEBI:15378"/>
        <dbReference type="ChEBI" id="CHEBI:36264"/>
        <dbReference type="ChEBI" id="CHEBI:62727"/>
        <dbReference type="ChEBI" id="CHEBI:71302"/>
        <dbReference type="ChEBI" id="CHEBI:456215"/>
        <dbReference type="EC" id="2.10.1.1"/>
    </reaction>
</comment>
<dbReference type="Proteomes" id="UP001501600">
    <property type="component" value="Unassembled WGS sequence"/>
</dbReference>
<keyword evidence="6" id="KW-0479">Metal-binding</keyword>
<comment type="caution">
    <text evidence="8">The sequence shown here is derived from an EMBL/GenBank/DDBJ whole genome shotgun (WGS) entry which is preliminary data.</text>
</comment>
<organism evidence="8 9">
    <name type="scientific">Ferrimonas gelatinilytica</name>
    <dbReference type="NCBI Taxonomy" id="1255257"/>
    <lineage>
        <taxon>Bacteria</taxon>
        <taxon>Pseudomonadati</taxon>
        <taxon>Pseudomonadota</taxon>
        <taxon>Gammaproteobacteria</taxon>
        <taxon>Alteromonadales</taxon>
        <taxon>Ferrimonadaceae</taxon>
        <taxon>Ferrimonas</taxon>
    </lineage>
</organism>
<comment type="function">
    <text evidence="1 6">Catalyzes the insertion of molybdate into adenylated molybdopterin with the concomitant release of AMP.</text>
</comment>
<dbReference type="Gene3D" id="2.40.340.10">
    <property type="entry name" value="MoeA, C-terminal, domain IV"/>
    <property type="match status" value="1"/>
</dbReference>
<dbReference type="InterPro" id="IPR036688">
    <property type="entry name" value="MoeA_C_domain_IV_sf"/>
</dbReference>
<evidence type="ECO:0000256" key="3">
    <source>
        <dbReference type="ARBA" id="ARBA00010763"/>
    </source>
</evidence>
<name>A0ABP9RUZ7_9GAMM</name>
<dbReference type="PANTHER" id="PTHR10192">
    <property type="entry name" value="MOLYBDOPTERIN BIOSYNTHESIS PROTEIN"/>
    <property type="match status" value="1"/>
</dbReference>
<comment type="pathway">
    <text evidence="2 6">Cofactor biosynthesis; molybdopterin biosynthesis.</text>
</comment>
<evidence type="ECO:0000256" key="2">
    <source>
        <dbReference type="ARBA" id="ARBA00005046"/>
    </source>
</evidence>